<sequence>MNAVTLDGIDRDLVHALQIDGRAPFRTIAEVLGISENTVARRYRRLRAHGVLRVAGVFNGVPLGHTSWTLRLQCLPDAADAVATALAGRSDTSFVYVLCGGAEISCNVRTPSADERDALFLRKLPRTGRITSVSAHLLLRATALPHTWAGAARLSAEQVRRLQPPASASFPLPLPLSSAPSSLSAEPSAPDAQDRAMLDLLARDGRTGYRALAVAARVTDSTAKRRLDALRRAGVLTYAVDIAPAALGFPTEARLWMSVRPAALAGVATAMAQHPEVSFAAMTTGPSNLVAAVNCRNPDDLCRYLTERVAALDGVRSMESAPVIRTLKRCGATLPVGR</sequence>
<name>A0A640SXW2_9ACTN</name>
<dbReference type="InterPro" id="IPR019887">
    <property type="entry name" value="Tscrpt_reg_AsnC/Lrp_C"/>
</dbReference>
<dbReference type="Pfam" id="PF01037">
    <property type="entry name" value="AsnC_trans_reg"/>
    <property type="match status" value="1"/>
</dbReference>
<feature type="domain" description="HTH asnC-type" evidence="4">
    <location>
        <begin position="6"/>
        <end position="66"/>
    </location>
</feature>
<dbReference type="PROSITE" id="PS50956">
    <property type="entry name" value="HTH_ASNC_2"/>
    <property type="match status" value="2"/>
</dbReference>
<dbReference type="InterPro" id="IPR011008">
    <property type="entry name" value="Dimeric_a/b-barrel"/>
</dbReference>
<dbReference type="PANTHER" id="PTHR30154:SF34">
    <property type="entry name" value="TRANSCRIPTIONAL REGULATOR AZLB"/>
    <property type="match status" value="1"/>
</dbReference>
<dbReference type="Gene3D" id="3.30.70.920">
    <property type="match status" value="1"/>
</dbReference>
<dbReference type="SUPFAM" id="SSF46785">
    <property type="entry name" value="Winged helix' DNA-binding domain"/>
    <property type="match status" value="2"/>
</dbReference>
<evidence type="ECO:0000256" key="3">
    <source>
        <dbReference type="ARBA" id="ARBA00023163"/>
    </source>
</evidence>
<comment type="caution">
    <text evidence="5">The sequence shown here is derived from an EMBL/GenBank/DDBJ whole genome shotgun (WGS) entry which is preliminary data.</text>
</comment>
<dbReference type="InterPro" id="IPR036388">
    <property type="entry name" value="WH-like_DNA-bd_sf"/>
</dbReference>
<evidence type="ECO:0000313" key="5">
    <source>
        <dbReference type="EMBL" id="GFE16257.1"/>
    </source>
</evidence>
<evidence type="ECO:0000256" key="1">
    <source>
        <dbReference type="ARBA" id="ARBA00023015"/>
    </source>
</evidence>
<dbReference type="PANTHER" id="PTHR30154">
    <property type="entry name" value="LEUCINE-RESPONSIVE REGULATORY PROTEIN"/>
    <property type="match status" value="1"/>
</dbReference>
<dbReference type="Gene3D" id="1.10.10.10">
    <property type="entry name" value="Winged helix-like DNA-binding domain superfamily/Winged helix DNA-binding domain"/>
    <property type="match status" value="2"/>
</dbReference>
<dbReference type="InterPro" id="IPR036390">
    <property type="entry name" value="WH_DNA-bd_sf"/>
</dbReference>
<organism evidence="5 6">
    <name type="scientific">Streptomyces glebosus</name>
    <dbReference type="NCBI Taxonomy" id="249580"/>
    <lineage>
        <taxon>Bacteria</taxon>
        <taxon>Bacillati</taxon>
        <taxon>Actinomycetota</taxon>
        <taxon>Actinomycetes</taxon>
        <taxon>Kitasatosporales</taxon>
        <taxon>Streptomycetaceae</taxon>
        <taxon>Streptomyces</taxon>
    </lineage>
</organism>
<dbReference type="InterPro" id="IPR019888">
    <property type="entry name" value="Tscrpt_reg_AsnC-like"/>
</dbReference>
<dbReference type="Proteomes" id="UP000430079">
    <property type="component" value="Unassembled WGS sequence"/>
</dbReference>
<dbReference type="SUPFAM" id="SSF54909">
    <property type="entry name" value="Dimeric alpha+beta barrel"/>
    <property type="match status" value="1"/>
</dbReference>
<protein>
    <submittedName>
        <fullName evidence="5">AsnC family transcriptional regulator</fullName>
    </submittedName>
</protein>
<dbReference type="GO" id="GO:0043200">
    <property type="term" value="P:response to amino acid"/>
    <property type="evidence" value="ECO:0007669"/>
    <property type="project" value="TreeGrafter"/>
</dbReference>
<dbReference type="GO" id="GO:0005829">
    <property type="term" value="C:cytosol"/>
    <property type="evidence" value="ECO:0007669"/>
    <property type="project" value="TreeGrafter"/>
</dbReference>
<dbReference type="GO" id="GO:0043565">
    <property type="term" value="F:sequence-specific DNA binding"/>
    <property type="evidence" value="ECO:0007669"/>
    <property type="project" value="InterPro"/>
</dbReference>
<feature type="domain" description="HTH asnC-type" evidence="4">
    <location>
        <begin position="190"/>
        <end position="250"/>
    </location>
</feature>
<dbReference type="RefSeq" id="WP_190143243.1">
    <property type="nucleotide sequence ID" value="NZ_BLIO01000001.1"/>
</dbReference>
<dbReference type="EMBL" id="BLIO01000001">
    <property type="protein sequence ID" value="GFE16257.1"/>
    <property type="molecule type" value="Genomic_DNA"/>
</dbReference>
<evidence type="ECO:0000313" key="6">
    <source>
        <dbReference type="Proteomes" id="UP000430079"/>
    </source>
</evidence>
<proteinExistence type="predicted"/>
<keyword evidence="1" id="KW-0805">Transcription regulation</keyword>
<evidence type="ECO:0000259" key="4">
    <source>
        <dbReference type="PROSITE" id="PS50956"/>
    </source>
</evidence>
<dbReference type="InterPro" id="IPR000485">
    <property type="entry name" value="AsnC-type_HTH_dom"/>
</dbReference>
<dbReference type="PRINTS" id="PR00033">
    <property type="entry name" value="HTHASNC"/>
</dbReference>
<dbReference type="AlphaFoldDB" id="A0A640SXW2"/>
<keyword evidence="6" id="KW-1185">Reference proteome</keyword>
<dbReference type="Pfam" id="PF13404">
    <property type="entry name" value="HTH_AsnC-type"/>
    <property type="match status" value="2"/>
</dbReference>
<evidence type="ECO:0000256" key="2">
    <source>
        <dbReference type="ARBA" id="ARBA00023125"/>
    </source>
</evidence>
<dbReference type="SMART" id="SM00344">
    <property type="entry name" value="HTH_ASNC"/>
    <property type="match status" value="2"/>
</dbReference>
<gene>
    <name evidence="5" type="primary">asnC_2</name>
    <name evidence="5" type="ORF">Sgleb_43040</name>
</gene>
<reference evidence="5 6" key="1">
    <citation type="submission" date="2019-12" db="EMBL/GenBank/DDBJ databases">
        <title>Whole genome shotgun sequence of Streptomyces hygroscopicus subsp. glebosus NBRC 13786.</title>
        <authorList>
            <person name="Ichikawa N."/>
            <person name="Kimura A."/>
            <person name="Kitahashi Y."/>
            <person name="Komaki H."/>
            <person name="Tamura T."/>
        </authorList>
    </citation>
    <scope>NUCLEOTIDE SEQUENCE [LARGE SCALE GENOMIC DNA]</scope>
    <source>
        <strain evidence="5 6">NBRC 13786</strain>
    </source>
</reference>
<keyword evidence="2" id="KW-0238">DNA-binding</keyword>
<accession>A0A640SXW2</accession>
<keyword evidence="3" id="KW-0804">Transcription</keyword>